<dbReference type="OrthoDB" id="9807486at2"/>
<evidence type="ECO:0000256" key="2">
    <source>
        <dbReference type="HAMAP-Rule" id="MF_00758"/>
    </source>
</evidence>
<gene>
    <name evidence="3" type="ORF">SAMN02745131_03000</name>
</gene>
<dbReference type="PANTHER" id="PTHR30327">
    <property type="entry name" value="UNCHARACTERIZED PROTEIN YQGE"/>
    <property type="match status" value="1"/>
</dbReference>
<keyword evidence="4" id="KW-1185">Reference proteome</keyword>
<dbReference type="RefSeq" id="WP_072836145.1">
    <property type="nucleotide sequence ID" value="NZ_FQUU01000013.1"/>
</dbReference>
<accession>A0A1M5CSB5</accession>
<dbReference type="AlphaFoldDB" id="A0A1M5CSB5"/>
<dbReference type="Proteomes" id="UP000184048">
    <property type="component" value="Unassembled WGS sequence"/>
</dbReference>
<dbReference type="InterPro" id="IPR003774">
    <property type="entry name" value="AlgH-like"/>
</dbReference>
<proteinExistence type="inferred from homology"/>
<name>A0A1M5CSB5_9BACT</name>
<dbReference type="PANTHER" id="PTHR30327:SF1">
    <property type="entry name" value="UPF0301 PROTEIN YQGE"/>
    <property type="match status" value="1"/>
</dbReference>
<sequence length="183" mass="20912">MVQPATGVLLIADPFLKDPNFMRTVVFLTEHREDGTIGFVLNRQYENTLDELIPEVEGHKLPVYYGGPVQMNTIHFLHRYPEEIPGGVEVLKGIFWGGDFDAVVDLINKGKADPEKIRFYIGYSGWSSGQLQTEMNEKTWLTVEAVRNLVFHSNAEEIWKDSLKHLGGEYEMMINFPIDPQLN</sequence>
<dbReference type="GO" id="GO:0005829">
    <property type="term" value="C:cytosol"/>
    <property type="evidence" value="ECO:0007669"/>
    <property type="project" value="TreeGrafter"/>
</dbReference>
<evidence type="ECO:0000313" key="4">
    <source>
        <dbReference type="Proteomes" id="UP000184048"/>
    </source>
</evidence>
<dbReference type="Pfam" id="PF02622">
    <property type="entry name" value="DUF179"/>
    <property type="match status" value="1"/>
</dbReference>
<organism evidence="3 4">
    <name type="scientific">Flavisolibacter ginsengisoli DSM 18119</name>
    <dbReference type="NCBI Taxonomy" id="1121884"/>
    <lineage>
        <taxon>Bacteria</taxon>
        <taxon>Pseudomonadati</taxon>
        <taxon>Bacteroidota</taxon>
        <taxon>Chitinophagia</taxon>
        <taxon>Chitinophagales</taxon>
        <taxon>Chitinophagaceae</taxon>
        <taxon>Flavisolibacter</taxon>
    </lineage>
</organism>
<dbReference type="HAMAP" id="MF_00758">
    <property type="entry name" value="UPF0301"/>
    <property type="match status" value="1"/>
</dbReference>
<dbReference type="EMBL" id="FQUU01000013">
    <property type="protein sequence ID" value="SHF57507.1"/>
    <property type="molecule type" value="Genomic_DNA"/>
</dbReference>
<dbReference type="STRING" id="1121884.SAMN02745131_03000"/>
<evidence type="ECO:0000256" key="1">
    <source>
        <dbReference type="ARBA" id="ARBA00009600"/>
    </source>
</evidence>
<reference evidence="3 4" key="1">
    <citation type="submission" date="2016-11" db="EMBL/GenBank/DDBJ databases">
        <authorList>
            <person name="Jaros S."/>
            <person name="Januszkiewicz K."/>
            <person name="Wedrychowicz H."/>
        </authorList>
    </citation>
    <scope>NUCLEOTIDE SEQUENCE [LARGE SCALE GENOMIC DNA]</scope>
    <source>
        <strain evidence="3 4">DSM 18119</strain>
    </source>
</reference>
<evidence type="ECO:0000313" key="3">
    <source>
        <dbReference type="EMBL" id="SHF57507.1"/>
    </source>
</evidence>
<comment type="similarity">
    <text evidence="1 2">Belongs to the UPF0301 (AlgH) family.</text>
</comment>
<dbReference type="Gene3D" id="3.40.1740.10">
    <property type="entry name" value="VC0467-like"/>
    <property type="match status" value="1"/>
</dbReference>
<dbReference type="SUPFAM" id="SSF143456">
    <property type="entry name" value="VC0467-like"/>
    <property type="match status" value="1"/>
</dbReference>
<protein>
    <recommendedName>
        <fullName evidence="2">UPF0301 protein SAMN02745131_03000</fullName>
    </recommendedName>
</protein>